<protein>
    <submittedName>
        <fullName evidence="1">Uncharacterized protein</fullName>
    </submittedName>
</protein>
<sequence length="446" mass="49854">MSQDSSSCPMSLLACPMTAPLEHPPQSCIVGKVAQPHPSSSIDKPLKVFSKVVHPWFSWIDARDAFNAVVEAEKVWEMREKRKASLGQEGALGIDFFLHAHEKARLARNDWLSQRATRPRAAFHTANVHIGSSSAISVHHGKTAMRPDLIYTDVPVPHAVTIPPTLPHEAPCPWDLQKDMFLLPAKWSWQQAIHEACCTDNPVVSVTAACRVASSCKWFDKTLKELIGMLIEKILVLGSQSEMLNLAKFAGALHTALENRNHPGALDAIEFTRWFEAAFQHQFCLWWDLVQSNRIREGTAATASPAQPMVSLLLFEFMGALYREGVITRGCMWGTIEKLLCNTNTVEHLHGLRSMLKHSIRQLRVGARGRADMRFFVNILRVIPATVAKNTNILHEALQIPLLIDEIQTLIYSRPPERLSPWSYKLFLASEIESRAQVSASAALSN</sequence>
<dbReference type="GeneID" id="19309582"/>
<keyword evidence="2" id="KW-1185">Reference proteome</keyword>
<evidence type="ECO:0000313" key="1">
    <source>
        <dbReference type="EMBL" id="EPQ54804.1"/>
    </source>
</evidence>
<dbReference type="HOGENOM" id="CLU_614009_0_0_1"/>
<evidence type="ECO:0000313" key="2">
    <source>
        <dbReference type="Proteomes" id="UP000030669"/>
    </source>
</evidence>
<reference evidence="1 2" key="1">
    <citation type="journal article" date="2012" name="Science">
        <title>The Paleozoic origin of enzymatic lignin decomposition reconstructed from 31 fungal genomes.</title>
        <authorList>
            <person name="Floudas D."/>
            <person name="Binder M."/>
            <person name="Riley R."/>
            <person name="Barry K."/>
            <person name="Blanchette R.A."/>
            <person name="Henrissat B."/>
            <person name="Martinez A.T."/>
            <person name="Otillar R."/>
            <person name="Spatafora J.W."/>
            <person name="Yadav J.S."/>
            <person name="Aerts A."/>
            <person name="Benoit I."/>
            <person name="Boyd A."/>
            <person name="Carlson A."/>
            <person name="Copeland A."/>
            <person name="Coutinho P.M."/>
            <person name="de Vries R.P."/>
            <person name="Ferreira P."/>
            <person name="Findley K."/>
            <person name="Foster B."/>
            <person name="Gaskell J."/>
            <person name="Glotzer D."/>
            <person name="Gorecki P."/>
            <person name="Heitman J."/>
            <person name="Hesse C."/>
            <person name="Hori C."/>
            <person name="Igarashi K."/>
            <person name="Jurgens J.A."/>
            <person name="Kallen N."/>
            <person name="Kersten P."/>
            <person name="Kohler A."/>
            <person name="Kuees U."/>
            <person name="Kumar T.K.A."/>
            <person name="Kuo A."/>
            <person name="LaButti K."/>
            <person name="Larrondo L.F."/>
            <person name="Lindquist E."/>
            <person name="Ling A."/>
            <person name="Lombard V."/>
            <person name="Lucas S."/>
            <person name="Lundell T."/>
            <person name="Martin R."/>
            <person name="McLaughlin D.J."/>
            <person name="Morgenstern I."/>
            <person name="Morin E."/>
            <person name="Murat C."/>
            <person name="Nagy L.G."/>
            <person name="Nolan M."/>
            <person name="Ohm R.A."/>
            <person name="Patyshakuliyeva A."/>
            <person name="Rokas A."/>
            <person name="Ruiz-Duenas F.J."/>
            <person name="Sabat G."/>
            <person name="Salamov A."/>
            <person name="Samejima M."/>
            <person name="Schmutz J."/>
            <person name="Slot J.C."/>
            <person name="St John F."/>
            <person name="Stenlid J."/>
            <person name="Sun H."/>
            <person name="Sun S."/>
            <person name="Syed K."/>
            <person name="Tsang A."/>
            <person name="Wiebenga A."/>
            <person name="Young D."/>
            <person name="Pisabarro A."/>
            <person name="Eastwood D.C."/>
            <person name="Martin F."/>
            <person name="Cullen D."/>
            <person name="Grigoriev I.V."/>
            <person name="Hibbett D.S."/>
        </authorList>
    </citation>
    <scope>NUCLEOTIDE SEQUENCE [LARGE SCALE GENOMIC DNA]</scope>
    <source>
        <strain evidence="1 2">ATCC 11539</strain>
    </source>
</reference>
<gene>
    <name evidence="1" type="ORF">GLOTRDRAFT_94209</name>
</gene>
<dbReference type="KEGG" id="gtr:GLOTRDRAFT_94209"/>
<dbReference type="RefSeq" id="XP_007867046.1">
    <property type="nucleotide sequence ID" value="XM_007868855.1"/>
</dbReference>
<proteinExistence type="predicted"/>
<accession>S7RPK7</accession>
<dbReference type="Proteomes" id="UP000030669">
    <property type="component" value="Unassembled WGS sequence"/>
</dbReference>
<name>S7RPK7_GLOTA</name>
<dbReference type="AlphaFoldDB" id="S7RPK7"/>
<dbReference type="EMBL" id="KB469303">
    <property type="protein sequence ID" value="EPQ54804.1"/>
    <property type="molecule type" value="Genomic_DNA"/>
</dbReference>
<organism evidence="1 2">
    <name type="scientific">Gloeophyllum trabeum (strain ATCC 11539 / FP-39264 / Madison 617)</name>
    <name type="common">Brown rot fungus</name>
    <dbReference type="NCBI Taxonomy" id="670483"/>
    <lineage>
        <taxon>Eukaryota</taxon>
        <taxon>Fungi</taxon>
        <taxon>Dikarya</taxon>
        <taxon>Basidiomycota</taxon>
        <taxon>Agaricomycotina</taxon>
        <taxon>Agaricomycetes</taxon>
        <taxon>Gloeophyllales</taxon>
        <taxon>Gloeophyllaceae</taxon>
        <taxon>Gloeophyllum</taxon>
    </lineage>
</organism>